<evidence type="ECO:0000313" key="2">
    <source>
        <dbReference type="Proteomes" id="UP000663586"/>
    </source>
</evidence>
<dbReference type="EMBL" id="CP064786">
    <property type="protein sequence ID" value="QSG01298.1"/>
    <property type="molecule type" value="Genomic_DNA"/>
</dbReference>
<keyword evidence="2" id="KW-1185">Reference proteome</keyword>
<evidence type="ECO:0000313" key="1">
    <source>
        <dbReference type="EMBL" id="QSG01298.1"/>
    </source>
</evidence>
<dbReference type="Pfam" id="PF25270">
    <property type="entry name" value="Khk"/>
    <property type="match status" value="1"/>
</dbReference>
<protein>
    <submittedName>
        <fullName evidence="1">Sugar kinase, ribokinase family</fullName>
    </submittedName>
</protein>
<organism evidence="1 2">
    <name type="scientific">Natranaeroarchaeum sulfidigenes</name>
    <dbReference type="NCBI Taxonomy" id="2784880"/>
    <lineage>
        <taxon>Archaea</taxon>
        <taxon>Methanobacteriati</taxon>
        <taxon>Methanobacteriota</taxon>
        <taxon>Stenosarchaea group</taxon>
        <taxon>Halobacteria</taxon>
        <taxon>Halobacteriales</taxon>
        <taxon>Natronoarchaeaceae</taxon>
        <taxon>Natranaeroarchaeum</taxon>
    </lineage>
</organism>
<dbReference type="SUPFAM" id="SSF53613">
    <property type="entry name" value="Ribokinase-like"/>
    <property type="match status" value="1"/>
</dbReference>
<dbReference type="InterPro" id="IPR029056">
    <property type="entry name" value="Ribokinase-like"/>
</dbReference>
<dbReference type="InterPro" id="IPR057621">
    <property type="entry name" value="Khk_prokaryotic"/>
</dbReference>
<dbReference type="GeneID" id="70683445"/>
<proteinExistence type="predicted"/>
<dbReference type="Gene3D" id="3.40.1190.20">
    <property type="match status" value="1"/>
</dbReference>
<name>A0A897MN10_9EURY</name>
<keyword evidence="1" id="KW-0418">Kinase</keyword>
<dbReference type="KEGG" id="hara:AArcS_0058"/>
<accession>A0A897MN10</accession>
<dbReference type="AlphaFoldDB" id="A0A897MN10"/>
<dbReference type="RefSeq" id="WP_238478432.1">
    <property type="nucleotide sequence ID" value="NZ_CP064786.1"/>
</dbReference>
<dbReference type="GO" id="GO:0016301">
    <property type="term" value="F:kinase activity"/>
    <property type="evidence" value="ECO:0007669"/>
    <property type="project" value="UniProtKB-KW"/>
</dbReference>
<dbReference type="Proteomes" id="UP000663586">
    <property type="component" value="Chromosome"/>
</dbReference>
<gene>
    <name evidence="1" type="primary">rbsK</name>
    <name evidence="1" type="ORF">AArcS_0058</name>
</gene>
<sequence length="376" mass="40887">MDKEVRRETAAAIEDCRESLPTQLDAESVVFGFDGFVDRVRRMVAERQDEDTYDSLTTLEELGDRISTSAAADSSLSIEWLNTATRTGGHTAHLSRAYGHLGYDPVMIGTYGNPIEEPFAEEFDEFEMVSFGDPGYTDACEFDDGKLMLMEINKTRDLDWAEIVEHTEPAELANRIDGAALFGMGYFADMPSFPDIVAGLLEDVWPLLDDPPETVMVDPGDVRKLSEAELREGMDVITRLDDVATLTITANKFESTVLAETLSGGEYDTLAEASGAAYEALGVTRFVGHGAHESVVVTADGSSRVAVPRVEEPEITTSAGDHFNAGLSLGLVNDVPDRAAVAIGNAVASYFVGSGDQPSYEELHAYFDEYEAFLEA</sequence>
<reference evidence="1" key="1">
    <citation type="submission" date="2020-11" db="EMBL/GenBank/DDBJ databases">
        <title>Carbohydrate-dependent, anaerobic sulfur respiration: A novel catabolism in halophilic archaea.</title>
        <authorList>
            <person name="Sorokin D.Y."/>
            <person name="Messina E."/>
            <person name="Smedile F."/>
            <person name="La Cono V."/>
            <person name="Hallsworth J.E."/>
            <person name="Yakimov M.M."/>
        </authorList>
    </citation>
    <scope>NUCLEOTIDE SEQUENCE</scope>
    <source>
        <strain evidence="1">AArc-S</strain>
    </source>
</reference>
<keyword evidence="1" id="KW-0808">Transferase</keyword>